<name>A0A944CGX7_9HYPH</name>
<dbReference type="Pfam" id="PF02569">
    <property type="entry name" value="Pantoate_ligase"/>
    <property type="match status" value="1"/>
</dbReference>
<keyword evidence="3 8" id="KW-0436">Ligase</keyword>
<comment type="function">
    <text evidence="8">Catalyzes the condensation of pantoate with beta-alanine in an ATP-dependent reaction via a pantoyl-adenylate intermediate.</text>
</comment>
<evidence type="ECO:0000313" key="9">
    <source>
        <dbReference type="EMBL" id="MBS8262355.1"/>
    </source>
</evidence>
<dbReference type="Gene3D" id="3.30.1300.10">
    <property type="entry name" value="Pantoate-beta-alanine ligase, C-terminal domain"/>
    <property type="match status" value="1"/>
</dbReference>
<protein>
    <recommendedName>
        <fullName evidence="8">Pantothenate synthetase</fullName>
        <shortName evidence="8">PS</shortName>
        <ecNumber evidence="8">6.3.2.1</ecNumber>
    </recommendedName>
    <alternativeName>
        <fullName evidence="8">Pantoate--beta-alanine ligase</fullName>
    </alternativeName>
    <alternativeName>
        <fullName evidence="8">Pantoate-activating enzyme</fullName>
    </alternativeName>
</protein>
<comment type="subcellular location">
    <subcellularLocation>
        <location evidence="8">Cytoplasm</location>
    </subcellularLocation>
</comment>
<evidence type="ECO:0000256" key="2">
    <source>
        <dbReference type="ARBA" id="ARBA00009256"/>
    </source>
</evidence>
<evidence type="ECO:0000256" key="3">
    <source>
        <dbReference type="ARBA" id="ARBA00022598"/>
    </source>
</evidence>
<dbReference type="PANTHER" id="PTHR21299">
    <property type="entry name" value="CYTIDYLATE KINASE/PANTOATE-BETA-ALANINE LIGASE"/>
    <property type="match status" value="1"/>
</dbReference>
<evidence type="ECO:0000256" key="7">
    <source>
        <dbReference type="ARBA" id="ARBA00048258"/>
    </source>
</evidence>
<dbReference type="Proteomes" id="UP000705379">
    <property type="component" value="Unassembled WGS sequence"/>
</dbReference>
<dbReference type="GO" id="GO:0004592">
    <property type="term" value="F:pantoate-beta-alanine ligase activity"/>
    <property type="evidence" value="ECO:0007669"/>
    <property type="project" value="UniProtKB-UniRule"/>
</dbReference>
<evidence type="ECO:0000256" key="6">
    <source>
        <dbReference type="ARBA" id="ARBA00022840"/>
    </source>
</evidence>
<feature type="binding site" evidence="8">
    <location>
        <position position="176"/>
    </location>
    <ligand>
        <name>ATP</name>
        <dbReference type="ChEBI" id="CHEBI:30616"/>
    </ligand>
</feature>
<dbReference type="NCBIfam" id="TIGR00125">
    <property type="entry name" value="cyt_tran_rel"/>
    <property type="match status" value="1"/>
</dbReference>
<dbReference type="InterPro" id="IPR042176">
    <property type="entry name" value="Pantoate_ligase_C"/>
</dbReference>
<evidence type="ECO:0000256" key="8">
    <source>
        <dbReference type="HAMAP-Rule" id="MF_00158"/>
    </source>
</evidence>
<evidence type="ECO:0000256" key="4">
    <source>
        <dbReference type="ARBA" id="ARBA00022655"/>
    </source>
</evidence>
<comment type="caution">
    <text evidence="9">The sequence shown here is derived from an EMBL/GenBank/DDBJ whole genome shotgun (WGS) entry which is preliminary data.</text>
</comment>
<dbReference type="NCBIfam" id="TIGR00018">
    <property type="entry name" value="panC"/>
    <property type="match status" value="1"/>
</dbReference>
<feature type="binding site" evidence="8">
    <location>
        <begin position="184"/>
        <end position="187"/>
    </location>
    <ligand>
        <name>ATP</name>
        <dbReference type="ChEBI" id="CHEBI:30616"/>
    </ligand>
</feature>
<keyword evidence="6 8" id="KW-0067">ATP-binding</keyword>
<keyword evidence="8" id="KW-0963">Cytoplasm</keyword>
<proteinExistence type="inferred from homology"/>
<comment type="pathway">
    <text evidence="1 8">Cofactor biosynthesis; (R)-pantothenate biosynthesis; (R)-pantothenate from (R)-pantoate and beta-alanine: step 1/1.</text>
</comment>
<feature type="binding site" evidence="8">
    <location>
        <position position="61"/>
    </location>
    <ligand>
        <name>(R)-pantoate</name>
        <dbReference type="ChEBI" id="CHEBI:15980"/>
    </ligand>
</feature>
<dbReference type="InterPro" id="IPR003721">
    <property type="entry name" value="Pantoate_ligase"/>
</dbReference>
<dbReference type="SUPFAM" id="SSF52374">
    <property type="entry name" value="Nucleotidylyl transferase"/>
    <property type="match status" value="1"/>
</dbReference>
<reference evidence="9" key="1">
    <citation type="submission" date="2018-08" db="EMBL/GenBank/DDBJ databases">
        <authorList>
            <person name="Jin W."/>
            <person name="Wang H."/>
            <person name="Yang Y."/>
            <person name="Li M."/>
            <person name="Liu J."/>
        </authorList>
    </citation>
    <scope>NUCLEOTIDE SEQUENCE</scope>
    <source>
        <strain evidence="9">AESS21</strain>
    </source>
</reference>
<feature type="binding site" evidence="8">
    <location>
        <begin position="30"/>
        <end position="37"/>
    </location>
    <ligand>
        <name>ATP</name>
        <dbReference type="ChEBI" id="CHEBI:30616"/>
    </ligand>
</feature>
<dbReference type="EC" id="6.3.2.1" evidence="8"/>
<dbReference type="GO" id="GO:0005524">
    <property type="term" value="F:ATP binding"/>
    <property type="evidence" value="ECO:0007669"/>
    <property type="project" value="UniProtKB-KW"/>
</dbReference>
<dbReference type="GO" id="GO:0005829">
    <property type="term" value="C:cytosol"/>
    <property type="evidence" value="ECO:0007669"/>
    <property type="project" value="TreeGrafter"/>
</dbReference>
<evidence type="ECO:0000313" key="10">
    <source>
        <dbReference type="Proteomes" id="UP000705379"/>
    </source>
</evidence>
<evidence type="ECO:0000256" key="5">
    <source>
        <dbReference type="ARBA" id="ARBA00022741"/>
    </source>
</evidence>
<dbReference type="Gene3D" id="3.40.50.620">
    <property type="entry name" value="HUPs"/>
    <property type="match status" value="1"/>
</dbReference>
<dbReference type="InterPro" id="IPR004821">
    <property type="entry name" value="Cyt_trans-like"/>
</dbReference>
<feature type="binding site" evidence="8">
    <location>
        <position position="61"/>
    </location>
    <ligand>
        <name>beta-alanine</name>
        <dbReference type="ChEBI" id="CHEBI:57966"/>
    </ligand>
</feature>
<dbReference type="CDD" id="cd00560">
    <property type="entry name" value="PanC"/>
    <property type="match status" value="1"/>
</dbReference>
<dbReference type="PANTHER" id="PTHR21299:SF1">
    <property type="entry name" value="PANTOATE--BETA-ALANINE LIGASE"/>
    <property type="match status" value="1"/>
</dbReference>
<feature type="binding site" evidence="8">
    <location>
        <position position="153"/>
    </location>
    <ligand>
        <name>(R)-pantoate</name>
        <dbReference type="ChEBI" id="CHEBI:15980"/>
    </ligand>
</feature>
<comment type="subunit">
    <text evidence="8">Homodimer.</text>
</comment>
<dbReference type="InterPro" id="IPR014729">
    <property type="entry name" value="Rossmann-like_a/b/a_fold"/>
</dbReference>
<organism evidence="9 10">
    <name type="scientific">Roseibium polysiphoniae</name>
    <dbReference type="NCBI Taxonomy" id="2571221"/>
    <lineage>
        <taxon>Bacteria</taxon>
        <taxon>Pseudomonadati</taxon>
        <taxon>Pseudomonadota</taxon>
        <taxon>Alphaproteobacteria</taxon>
        <taxon>Hyphomicrobiales</taxon>
        <taxon>Stappiaceae</taxon>
        <taxon>Roseibium</taxon>
    </lineage>
</organism>
<dbReference type="RefSeq" id="WP_213217638.1">
    <property type="nucleotide sequence ID" value="NZ_QTKU01000005.1"/>
</dbReference>
<feature type="binding site" evidence="8">
    <location>
        <begin position="147"/>
        <end position="150"/>
    </location>
    <ligand>
        <name>ATP</name>
        <dbReference type="ChEBI" id="CHEBI:30616"/>
    </ligand>
</feature>
<keyword evidence="5 8" id="KW-0547">Nucleotide-binding</keyword>
<dbReference type="GO" id="GO:0015940">
    <property type="term" value="P:pantothenate biosynthetic process"/>
    <property type="evidence" value="ECO:0007669"/>
    <property type="project" value="UniProtKB-UniRule"/>
</dbReference>
<dbReference type="AlphaFoldDB" id="A0A944CGX7"/>
<accession>A0A944CGX7</accession>
<dbReference type="FunFam" id="3.40.50.620:FF:000013">
    <property type="entry name" value="Pantothenate synthetase"/>
    <property type="match status" value="1"/>
</dbReference>
<keyword evidence="4 8" id="KW-0566">Pantothenate biosynthesis</keyword>
<comment type="miscellaneous">
    <text evidence="8">The reaction proceeds by a bi uni uni bi ping pong mechanism.</text>
</comment>
<feature type="active site" description="Proton donor" evidence="8">
    <location>
        <position position="37"/>
    </location>
</feature>
<dbReference type="EMBL" id="QTKU01000005">
    <property type="protein sequence ID" value="MBS8262355.1"/>
    <property type="molecule type" value="Genomic_DNA"/>
</dbReference>
<evidence type="ECO:0000256" key="1">
    <source>
        <dbReference type="ARBA" id="ARBA00004990"/>
    </source>
</evidence>
<reference evidence="9" key="2">
    <citation type="journal article" date="2021" name="Microorganisms">
        <title>Bacterial Dimethylsulfoniopropionate Biosynthesis in the East China Sea.</title>
        <authorList>
            <person name="Liu J."/>
            <person name="Zhang Y."/>
            <person name="Liu J."/>
            <person name="Zhong H."/>
            <person name="Williams B.T."/>
            <person name="Zheng Y."/>
            <person name="Curson A.R.J."/>
            <person name="Sun C."/>
            <person name="Sun H."/>
            <person name="Song D."/>
            <person name="Wagner Mackenzie B."/>
            <person name="Bermejo Martinez A."/>
            <person name="Todd J.D."/>
            <person name="Zhang X.H."/>
        </authorList>
    </citation>
    <scope>NUCLEOTIDE SEQUENCE</scope>
    <source>
        <strain evidence="9">AESS21</strain>
    </source>
</reference>
<comment type="similarity">
    <text evidence="2 8">Belongs to the pantothenate synthetase family.</text>
</comment>
<dbReference type="HAMAP" id="MF_00158">
    <property type="entry name" value="PanC"/>
    <property type="match status" value="1"/>
</dbReference>
<gene>
    <name evidence="8" type="primary">panC</name>
    <name evidence="9" type="ORF">DYI23_19155</name>
</gene>
<comment type="catalytic activity">
    <reaction evidence="7 8">
        <text>(R)-pantoate + beta-alanine + ATP = (R)-pantothenate + AMP + diphosphate + H(+)</text>
        <dbReference type="Rhea" id="RHEA:10912"/>
        <dbReference type="ChEBI" id="CHEBI:15378"/>
        <dbReference type="ChEBI" id="CHEBI:15980"/>
        <dbReference type="ChEBI" id="CHEBI:29032"/>
        <dbReference type="ChEBI" id="CHEBI:30616"/>
        <dbReference type="ChEBI" id="CHEBI:33019"/>
        <dbReference type="ChEBI" id="CHEBI:57966"/>
        <dbReference type="ChEBI" id="CHEBI:456215"/>
        <dbReference type="EC" id="6.3.2.1"/>
    </reaction>
</comment>
<sequence>MKICTTKKAIREEVREAGRKGLSVALVPTMGFLHEGHLSLVREAASQADRVVVSIFVNPTQFGPNEDLSSYPRDPERDLKLLQDEGVAAVFMPDVDEMYGVSGDTFVEVPGLSGILQGALRPGHFRGVATVVTKLFNIVGPDVAVFGEKDYQQLALIRQMVRDLDMPLEIIGHPTVREADGLAMSSRNVRLEPEQRAEAPALNRSLLAADGVARAGGTIAEMDEAVRKVLSEARLGKVESVDIRDAETLEELDGPLTRPAVVLLAVRFGKVLLIDQKVIHPGTKG</sequence>